<keyword evidence="1" id="KW-0472">Membrane</keyword>
<dbReference type="PANTHER" id="PTHR30273">
    <property type="entry name" value="PERIPLASMIC SIGNAL SENSOR AND SIGMA FACTOR ACTIVATOR FECR-RELATED"/>
    <property type="match status" value="1"/>
</dbReference>
<dbReference type="EMBL" id="HF548329">
    <property type="protein sequence ID" value="CCO21776.1"/>
    <property type="molecule type" value="Genomic_DNA"/>
</dbReference>
<dbReference type="PANTHER" id="PTHR30273:SF2">
    <property type="entry name" value="PROTEIN FECR"/>
    <property type="match status" value="1"/>
</dbReference>
<evidence type="ECO:0000313" key="4">
    <source>
        <dbReference type="EMBL" id="CCO21776.1"/>
    </source>
</evidence>
<protein>
    <submittedName>
        <fullName evidence="3">Putative regulatory protein</fullName>
    </submittedName>
</protein>
<dbReference type="Pfam" id="PF04773">
    <property type="entry name" value="FecR"/>
    <property type="match status" value="1"/>
</dbReference>
<dbReference type="Gene3D" id="2.60.120.1440">
    <property type="match status" value="1"/>
</dbReference>
<feature type="domain" description="FecR protein" evidence="2">
    <location>
        <begin position="144"/>
        <end position="232"/>
    </location>
</feature>
<dbReference type="PIRSF" id="PIRSF018266">
    <property type="entry name" value="FecR"/>
    <property type="match status" value="1"/>
</dbReference>
<dbReference type="AlphaFoldDB" id="S0DGQ0"/>
<dbReference type="InterPro" id="IPR006860">
    <property type="entry name" value="FecR"/>
</dbReference>
<feature type="transmembrane region" description="Helical" evidence="1">
    <location>
        <begin position="99"/>
        <end position="121"/>
    </location>
</feature>
<dbReference type="GO" id="GO:0016989">
    <property type="term" value="F:sigma factor antagonist activity"/>
    <property type="evidence" value="ECO:0007669"/>
    <property type="project" value="TreeGrafter"/>
</dbReference>
<reference evidence="4" key="2">
    <citation type="journal article" date="2013" name="Biotechnol. Biofuels">
        <title>Mining for hemicellulases in the fungus-growing termite Pseudacanthotermes militaris using functional metagenomics.</title>
        <authorList>
            <person name="Bastien G."/>
            <person name="Arnal G."/>
            <person name="Bozonnet S."/>
            <person name="Laguerre S."/>
            <person name="Ferreira F."/>
            <person name="Faure R."/>
            <person name="Henrissat B."/>
            <person name="Lefevre F."/>
            <person name="Robe P."/>
            <person name="Bouchez O."/>
            <person name="Noirot C."/>
            <person name="Dumon C."/>
            <person name="O'Donohue M."/>
        </authorList>
    </citation>
    <scope>NUCLEOTIDE SEQUENCE</scope>
</reference>
<accession>S0DGQ0</accession>
<evidence type="ECO:0000256" key="1">
    <source>
        <dbReference type="SAM" id="Phobius"/>
    </source>
</evidence>
<keyword evidence="1" id="KW-1133">Transmembrane helix</keyword>
<proteinExistence type="predicted"/>
<dbReference type="InterPro" id="IPR012373">
    <property type="entry name" value="Ferrdict_sens_TM"/>
</dbReference>
<reference evidence="4" key="1">
    <citation type="submission" date="2012-10" db="EMBL/GenBank/DDBJ databases">
        <authorList>
            <person name="Sandrine L."/>
        </authorList>
    </citation>
    <scope>NUCLEOTIDE SEQUENCE</scope>
</reference>
<dbReference type="EMBL" id="HF548306">
    <property type="protein sequence ID" value="CCO21497.1"/>
    <property type="molecule type" value="Genomic_DNA"/>
</dbReference>
<organism evidence="4">
    <name type="scientific">termite gut metagenome</name>
    <dbReference type="NCBI Taxonomy" id="433724"/>
    <lineage>
        <taxon>unclassified sequences</taxon>
        <taxon>metagenomes</taxon>
        <taxon>organismal metagenomes</taxon>
    </lineage>
</organism>
<keyword evidence="1" id="KW-0812">Transmembrane</keyword>
<sequence>MKKHTDNALKRAEELIRAMIDNDLDDELHGQIREWFLSVGEDGPAEEALARWAVQNIKAKSTLPGNAERMGFKRLAARLGFVRAESSRPMRPALPLRHIALRVAAVLLPVILVAGGALLLYNDGFFDRTPVEVQNTVLAVDMESEHQTYTLPDGSKVTVASGSELAYSSEEFAVKRDIWLDGEAFFVVAHDTEHPFTVHHDGMKVTVLGTEFSVKAHAEHGTAEVVLTRGSVVVQHGENRVEMTPGKKATIDKASHTIELTEAGAGEIMRVLGEELTIESMPALEAVRIAADYFRKTLVIEPGTPSGDSISVILPQRVPLEAVLTYINRISDSVECRISGDAIVVSRK</sequence>
<gene>
    <name evidence="3" type="ORF">BN138_685</name>
    <name evidence="4" type="ORF">BN138_964</name>
</gene>
<evidence type="ECO:0000313" key="3">
    <source>
        <dbReference type="EMBL" id="CCO21497.1"/>
    </source>
</evidence>
<name>S0DGQ0_9ZZZZ</name>
<evidence type="ECO:0000259" key="2">
    <source>
        <dbReference type="Pfam" id="PF04773"/>
    </source>
</evidence>